<comment type="caution">
    <text evidence="2">The sequence shown here is derived from an EMBL/GenBank/DDBJ whole genome shotgun (WGS) entry which is preliminary data.</text>
</comment>
<dbReference type="STRING" id="1193682.BJP25_13770"/>
<gene>
    <name evidence="2" type="ORF">BJP25_13770</name>
</gene>
<keyword evidence="3" id="KW-1185">Reference proteome</keyword>
<accession>A0A1Q9LPU4</accession>
<evidence type="ECO:0000313" key="3">
    <source>
        <dbReference type="Proteomes" id="UP000186040"/>
    </source>
</evidence>
<evidence type="ECO:0000313" key="2">
    <source>
        <dbReference type="EMBL" id="OLR94039.1"/>
    </source>
</evidence>
<name>A0A1Q9LPU4_9PSEU</name>
<dbReference type="AlphaFoldDB" id="A0A1Q9LPU4"/>
<protein>
    <submittedName>
        <fullName evidence="2">Uncharacterized protein</fullName>
    </submittedName>
</protein>
<reference evidence="2 3" key="1">
    <citation type="submission" date="2016-10" db="EMBL/GenBank/DDBJ databases">
        <title>The Draft Genome Sequence of Actinokineospora bangkokensis 44EHWT reveals the biosynthetic pathway of antifungal compounds Thailandins with unusual extender unit butylmalonyl-CoA.</title>
        <authorList>
            <person name="Greule A."/>
            <person name="Intra B."/>
            <person name="Flemming S."/>
            <person name="Rommel M.G."/>
            <person name="Panbangred W."/>
            <person name="Bechthold A."/>
        </authorList>
    </citation>
    <scope>NUCLEOTIDE SEQUENCE [LARGE SCALE GENOMIC DNA]</scope>
    <source>
        <strain evidence="2 3">44EHW</strain>
    </source>
</reference>
<proteinExistence type="predicted"/>
<feature type="region of interest" description="Disordered" evidence="1">
    <location>
        <begin position="50"/>
        <end position="75"/>
    </location>
</feature>
<dbReference type="RefSeq" id="WP_075974248.1">
    <property type="nucleotide sequence ID" value="NZ_MKQR01000008.1"/>
</dbReference>
<feature type="compositionally biased region" description="Basic and acidic residues" evidence="1">
    <location>
        <begin position="50"/>
        <end position="59"/>
    </location>
</feature>
<dbReference type="OrthoDB" id="3404808at2"/>
<evidence type="ECO:0000256" key="1">
    <source>
        <dbReference type="SAM" id="MobiDB-lite"/>
    </source>
</evidence>
<sequence>MATVGHAYLKVLRSLKGLGQHLRDQIRAAEAGAPAVSLTTQVQTALLREQLRAAAREGDQTTPGVRRQPERRAQR</sequence>
<dbReference type="Proteomes" id="UP000186040">
    <property type="component" value="Unassembled WGS sequence"/>
</dbReference>
<organism evidence="2 3">
    <name type="scientific">Actinokineospora bangkokensis</name>
    <dbReference type="NCBI Taxonomy" id="1193682"/>
    <lineage>
        <taxon>Bacteria</taxon>
        <taxon>Bacillati</taxon>
        <taxon>Actinomycetota</taxon>
        <taxon>Actinomycetes</taxon>
        <taxon>Pseudonocardiales</taxon>
        <taxon>Pseudonocardiaceae</taxon>
        <taxon>Actinokineospora</taxon>
    </lineage>
</organism>
<dbReference type="EMBL" id="MKQR01000008">
    <property type="protein sequence ID" value="OLR94039.1"/>
    <property type="molecule type" value="Genomic_DNA"/>
</dbReference>